<protein>
    <submittedName>
        <fullName evidence="2">DUF504 domain-containing protein</fullName>
    </submittedName>
</protein>
<dbReference type="EMBL" id="DTLS01000085">
    <property type="protein sequence ID" value="HGZ60178.1"/>
    <property type="molecule type" value="Genomic_DNA"/>
</dbReference>
<feature type="domain" description="MJ1316 RNA cyclic group end recognition" evidence="1">
    <location>
        <begin position="8"/>
        <end position="78"/>
    </location>
</feature>
<evidence type="ECO:0000259" key="1">
    <source>
        <dbReference type="Pfam" id="PF04457"/>
    </source>
</evidence>
<dbReference type="AlphaFoldDB" id="A0A7J3SLX6"/>
<evidence type="ECO:0000313" key="2">
    <source>
        <dbReference type="EMBL" id="HGZ60178.1"/>
    </source>
</evidence>
<gene>
    <name evidence="2" type="ORF">ENW83_03100</name>
</gene>
<proteinExistence type="predicted"/>
<sequence>MTRKTILGILKEIRYSQVKNKYRIYIKDRMISQGVKVISGEEIAGITQLDQILLVDGTIIPVHRVLRIEADGKVLIDRSTSPGRR</sequence>
<name>A0A7J3SLX6_9CREN</name>
<organism evidence="2">
    <name type="scientific">Fervidicoccus fontis</name>
    <dbReference type="NCBI Taxonomy" id="683846"/>
    <lineage>
        <taxon>Archaea</taxon>
        <taxon>Thermoproteota</taxon>
        <taxon>Thermoprotei</taxon>
        <taxon>Fervidicoccales</taxon>
        <taxon>Fervidicoccaceae</taxon>
        <taxon>Fervidicoccus</taxon>
    </lineage>
</organism>
<accession>A0A7J3SLX6</accession>
<comment type="caution">
    <text evidence="2">The sequence shown here is derived from an EMBL/GenBank/DDBJ whole genome shotgun (WGS) entry which is preliminary data.</text>
</comment>
<dbReference type="InterPro" id="IPR040459">
    <property type="entry name" value="MJ1316"/>
</dbReference>
<dbReference type="Pfam" id="PF04457">
    <property type="entry name" value="MJ1316"/>
    <property type="match status" value="1"/>
</dbReference>
<reference evidence="2" key="1">
    <citation type="journal article" date="2020" name="mSystems">
        <title>Genome- and Community-Level Interaction Insights into Carbon Utilization and Element Cycling Functions of Hydrothermarchaeota in Hydrothermal Sediment.</title>
        <authorList>
            <person name="Zhou Z."/>
            <person name="Liu Y."/>
            <person name="Xu W."/>
            <person name="Pan J."/>
            <person name="Luo Z.H."/>
            <person name="Li M."/>
        </authorList>
    </citation>
    <scope>NUCLEOTIDE SEQUENCE [LARGE SCALE GENOMIC DNA]</scope>
    <source>
        <strain evidence="2">SpSt-885</strain>
    </source>
</reference>